<dbReference type="Gene3D" id="1.10.490.20">
    <property type="entry name" value="Phycocyanins"/>
    <property type="match status" value="1"/>
</dbReference>
<comment type="similarity">
    <text evidence="1">Belongs to the phycobiliprotein family.</text>
</comment>
<evidence type="ECO:0000256" key="1">
    <source>
        <dbReference type="ARBA" id="ARBA00008182"/>
    </source>
</evidence>
<comment type="caution">
    <text evidence="4">The sequence shown here is derived from an EMBL/GenBank/DDBJ whole genome shotgun (WGS) entry which is preliminary data.</text>
</comment>
<dbReference type="AlphaFoldDB" id="A0A1U7HWN4"/>
<name>A0A1U7HWN4_9CHRO</name>
<keyword evidence="5" id="KW-1185">Reference proteome</keyword>
<dbReference type="InterPro" id="IPR012128">
    <property type="entry name" value="Phycobilisome_asu/bsu"/>
</dbReference>
<dbReference type="InterPro" id="IPR038719">
    <property type="entry name" value="Phycobilisome_asu/bsu_sf"/>
</dbReference>
<proteinExistence type="inferred from homology"/>
<dbReference type="CDD" id="cd08919">
    <property type="entry name" value="PBP-like"/>
    <property type="match status" value="1"/>
</dbReference>
<organism evidence="4 5">
    <name type="scientific">Chroogloeocystis siderophila 5.2 s.c.1</name>
    <dbReference type="NCBI Taxonomy" id="247279"/>
    <lineage>
        <taxon>Bacteria</taxon>
        <taxon>Bacillati</taxon>
        <taxon>Cyanobacteriota</taxon>
        <taxon>Cyanophyceae</taxon>
        <taxon>Oscillatoriophycideae</taxon>
        <taxon>Chroococcales</taxon>
        <taxon>Chroococcaceae</taxon>
        <taxon>Chroogloeocystis</taxon>
    </lineage>
</organism>
<dbReference type="Pfam" id="PF00502">
    <property type="entry name" value="Phycobilisome"/>
    <property type="match status" value="1"/>
</dbReference>
<sequence length="155" mass="18144">MLTQLTRLSIEADGRYAKTEELQFLKSYFQSWEQRVSAYEKIRAAEAQIINRVETKLRTLDPNLFLNAAGDFTEVWRRDIVQVLRYAAAALLFNEHDHLREGLLLWHNTIAKSYQFDQTCKTTFEVMPEVIEQYLTPQEALLLRPILELNLIILG</sequence>
<dbReference type="Proteomes" id="UP000185984">
    <property type="component" value="Unassembled WGS sequence"/>
</dbReference>
<dbReference type="OrthoDB" id="423955at2"/>
<protein>
    <submittedName>
        <fullName evidence="4">Phycobilisome protein</fullName>
    </submittedName>
</protein>
<accession>A0A1U7HWN4</accession>
<dbReference type="SUPFAM" id="SSF46458">
    <property type="entry name" value="Globin-like"/>
    <property type="match status" value="1"/>
</dbReference>
<keyword evidence="3" id="KW-0089">Bile pigment</keyword>
<dbReference type="GO" id="GO:0030089">
    <property type="term" value="C:phycobilisome"/>
    <property type="evidence" value="ECO:0007669"/>
    <property type="project" value="InterPro"/>
</dbReference>
<evidence type="ECO:0000313" key="4">
    <source>
        <dbReference type="EMBL" id="OKH28019.1"/>
    </source>
</evidence>
<dbReference type="RefSeq" id="WP_073548479.1">
    <property type="nucleotide sequence ID" value="NZ_CAWMVK010000034.1"/>
</dbReference>
<evidence type="ECO:0000313" key="5">
    <source>
        <dbReference type="Proteomes" id="UP000185984"/>
    </source>
</evidence>
<dbReference type="EMBL" id="MRCC01000004">
    <property type="protein sequence ID" value="OKH28019.1"/>
    <property type="molecule type" value="Genomic_DNA"/>
</dbReference>
<dbReference type="GO" id="GO:0015979">
    <property type="term" value="P:photosynthesis"/>
    <property type="evidence" value="ECO:0007669"/>
    <property type="project" value="InterPro"/>
</dbReference>
<reference evidence="4 5" key="1">
    <citation type="submission" date="2016-11" db="EMBL/GenBank/DDBJ databases">
        <title>Draft Genome Sequences of Nine Cyanobacterial Strains from Diverse Habitats.</title>
        <authorList>
            <person name="Zhu T."/>
            <person name="Hou S."/>
            <person name="Lu X."/>
            <person name="Hess W.R."/>
        </authorList>
    </citation>
    <scope>NUCLEOTIDE SEQUENCE [LARGE SCALE GENOMIC DNA]</scope>
    <source>
        <strain evidence="4 5">5.2 s.c.1</strain>
    </source>
</reference>
<dbReference type="STRING" id="247279.NIES1031_05430"/>
<dbReference type="InterPro" id="IPR009050">
    <property type="entry name" value="Globin-like_sf"/>
</dbReference>
<keyword evidence="2" id="KW-0157">Chromophore</keyword>
<evidence type="ECO:0000256" key="3">
    <source>
        <dbReference type="ARBA" id="ARBA00023307"/>
    </source>
</evidence>
<evidence type="ECO:0000256" key="2">
    <source>
        <dbReference type="ARBA" id="ARBA00022991"/>
    </source>
</evidence>
<gene>
    <name evidence="4" type="ORF">NIES1031_05430</name>
</gene>